<evidence type="ECO:0000313" key="2">
    <source>
        <dbReference type="Proteomes" id="UP000051580"/>
    </source>
</evidence>
<dbReference type="EMBL" id="AZFS01000046">
    <property type="protein sequence ID" value="KRL95557.1"/>
    <property type="molecule type" value="Genomic_DNA"/>
</dbReference>
<proteinExistence type="predicted"/>
<accession>A0A0R1UXN7</accession>
<organism evidence="1 2">
    <name type="scientific">Levilactobacillus hammesii DSM 16381</name>
    <dbReference type="NCBI Taxonomy" id="1423753"/>
    <lineage>
        <taxon>Bacteria</taxon>
        <taxon>Bacillati</taxon>
        <taxon>Bacillota</taxon>
        <taxon>Bacilli</taxon>
        <taxon>Lactobacillales</taxon>
        <taxon>Lactobacillaceae</taxon>
        <taxon>Levilactobacillus</taxon>
    </lineage>
</organism>
<dbReference type="PATRIC" id="fig|1423753.3.peg.2655"/>
<gene>
    <name evidence="1" type="ORF">FD28_GL002529</name>
</gene>
<dbReference type="STRING" id="1423753.FD28_GL002529"/>
<evidence type="ECO:0000313" key="1">
    <source>
        <dbReference type="EMBL" id="KRL95557.1"/>
    </source>
</evidence>
<dbReference type="Proteomes" id="UP000051580">
    <property type="component" value="Unassembled WGS sequence"/>
</dbReference>
<comment type="caution">
    <text evidence="1">The sequence shown here is derived from an EMBL/GenBank/DDBJ whole genome shotgun (WGS) entry which is preliminary data.</text>
</comment>
<dbReference type="AlphaFoldDB" id="A0A0R1UXN7"/>
<keyword evidence="2" id="KW-1185">Reference proteome</keyword>
<reference evidence="1 2" key="1">
    <citation type="journal article" date="2015" name="Genome Announc.">
        <title>Expanding the biotechnology potential of lactobacilli through comparative genomics of 213 strains and associated genera.</title>
        <authorList>
            <person name="Sun Z."/>
            <person name="Harris H.M."/>
            <person name="McCann A."/>
            <person name="Guo C."/>
            <person name="Argimon S."/>
            <person name="Zhang W."/>
            <person name="Yang X."/>
            <person name="Jeffery I.B."/>
            <person name="Cooney J.C."/>
            <person name="Kagawa T.F."/>
            <person name="Liu W."/>
            <person name="Song Y."/>
            <person name="Salvetti E."/>
            <person name="Wrobel A."/>
            <person name="Rasinkangas P."/>
            <person name="Parkhill J."/>
            <person name="Rea M.C."/>
            <person name="O'Sullivan O."/>
            <person name="Ritari J."/>
            <person name="Douillard F.P."/>
            <person name="Paul Ross R."/>
            <person name="Yang R."/>
            <person name="Briner A.E."/>
            <person name="Felis G.E."/>
            <person name="de Vos W.M."/>
            <person name="Barrangou R."/>
            <person name="Klaenhammer T.R."/>
            <person name="Caufield P.W."/>
            <person name="Cui Y."/>
            <person name="Zhang H."/>
            <person name="O'Toole P.W."/>
        </authorList>
    </citation>
    <scope>NUCLEOTIDE SEQUENCE [LARGE SCALE GENOMIC DNA]</scope>
    <source>
        <strain evidence="1 2">DSM 16381</strain>
    </source>
</reference>
<name>A0A0R1UXN7_9LACO</name>
<protein>
    <submittedName>
        <fullName evidence="1">Uncharacterized protein</fullName>
    </submittedName>
</protein>
<sequence>MTVGDAMYVLKHEDSFSKDQVDKVVKIQKNAMKLATIPNMAVTPASEVLEKVLTKLKNENDS</sequence>